<dbReference type="Proteomes" id="UP000887159">
    <property type="component" value="Unassembled WGS sequence"/>
</dbReference>
<proteinExistence type="predicted"/>
<evidence type="ECO:0000313" key="2">
    <source>
        <dbReference type="EMBL" id="GFX94937.1"/>
    </source>
</evidence>
<evidence type="ECO:0000313" key="3">
    <source>
        <dbReference type="Proteomes" id="UP000887159"/>
    </source>
</evidence>
<keyword evidence="1" id="KW-1133">Transmembrane helix</keyword>
<organism evidence="2 3">
    <name type="scientific">Trichonephila clavipes</name>
    <name type="common">Golden silk orbweaver</name>
    <name type="synonym">Nephila clavipes</name>
    <dbReference type="NCBI Taxonomy" id="2585209"/>
    <lineage>
        <taxon>Eukaryota</taxon>
        <taxon>Metazoa</taxon>
        <taxon>Ecdysozoa</taxon>
        <taxon>Arthropoda</taxon>
        <taxon>Chelicerata</taxon>
        <taxon>Arachnida</taxon>
        <taxon>Araneae</taxon>
        <taxon>Araneomorphae</taxon>
        <taxon>Entelegynae</taxon>
        <taxon>Araneoidea</taxon>
        <taxon>Nephilidae</taxon>
        <taxon>Trichonephila</taxon>
    </lineage>
</organism>
<keyword evidence="1" id="KW-0472">Membrane</keyword>
<keyword evidence="1" id="KW-0812">Transmembrane</keyword>
<protein>
    <submittedName>
        <fullName evidence="2">Uncharacterized protein</fullName>
    </submittedName>
</protein>
<name>A0A8X6V4P5_TRICX</name>
<evidence type="ECO:0000256" key="1">
    <source>
        <dbReference type="SAM" id="Phobius"/>
    </source>
</evidence>
<sequence length="154" mass="17066">MEIKLPSSGLLLIVLSLWRLIQLATGNFAYSAFNFLSLKFSPRTLLALFTATTLAIPGLRIRLLMVLLLQEGISGPPFLCYSESSRCTDLVGGRVHLDDSELHRKGRSEMPFYLSEASLVLNLATMSKFVLNKLVSKGMLFAQTTPKSNILLVF</sequence>
<feature type="transmembrane region" description="Helical" evidence="1">
    <location>
        <begin position="45"/>
        <end position="69"/>
    </location>
</feature>
<accession>A0A8X6V4P5</accession>
<dbReference type="EMBL" id="BMAU01021182">
    <property type="protein sequence ID" value="GFX94937.1"/>
    <property type="molecule type" value="Genomic_DNA"/>
</dbReference>
<reference evidence="2" key="1">
    <citation type="submission" date="2020-08" db="EMBL/GenBank/DDBJ databases">
        <title>Multicomponent nature underlies the extraordinary mechanical properties of spider dragline silk.</title>
        <authorList>
            <person name="Kono N."/>
            <person name="Nakamura H."/>
            <person name="Mori M."/>
            <person name="Yoshida Y."/>
            <person name="Ohtoshi R."/>
            <person name="Malay A.D."/>
            <person name="Moran D.A.P."/>
            <person name="Tomita M."/>
            <person name="Numata K."/>
            <person name="Arakawa K."/>
        </authorList>
    </citation>
    <scope>NUCLEOTIDE SEQUENCE</scope>
</reference>
<dbReference type="AlphaFoldDB" id="A0A8X6V4P5"/>
<gene>
    <name evidence="2" type="ORF">TNCV_3045691</name>
</gene>
<comment type="caution">
    <text evidence="2">The sequence shown here is derived from an EMBL/GenBank/DDBJ whole genome shotgun (WGS) entry which is preliminary data.</text>
</comment>
<keyword evidence="3" id="KW-1185">Reference proteome</keyword>